<comment type="caution">
    <text evidence="5">The sequence shown here is derived from an EMBL/GenBank/DDBJ whole genome shotgun (WGS) entry which is preliminary data.</text>
</comment>
<accession>A0ABW0J1C5</accession>
<feature type="domain" description="PKD/Chitinase" evidence="4">
    <location>
        <begin position="1186"/>
        <end position="1267"/>
    </location>
</feature>
<dbReference type="InterPro" id="IPR050557">
    <property type="entry name" value="RTX_toxin/Mannuronan_C5-epim"/>
</dbReference>
<dbReference type="Pfam" id="PF00353">
    <property type="entry name" value="HemolysinCabind"/>
    <property type="match status" value="5"/>
</dbReference>
<dbReference type="InterPro" id="IPR018511">
    <property type="entry name" value="Hemolysin-typ_Ca-bd_CS"/>
</dbReference>
<evidence type="ECO:0000313" key="5">
    <source>
        <dbReference type="EMBL" id="MFC5423516.1"/>
    </source>
</evidence>
<dbReference type="InterPro" id="IPR013783">
    <property type="entry name" value="Ig-like_fold"/>
</dbReference>
<dbReference type="SUPFAM" id="SSF51120">
    <property type="entry name" value="beta-Roll"/>
    <property type="match status" value="3"/>
</dbReference>
<dbReference type="EMBL" id="JBHSLW010000077">
    <property type="protein sequence ID" value="MFC5423516.1"/>
    <property type="molecule type" value="Genomic_DNA"/>
</dbReference>
<proteinExistence type="predicted"/>
<dbReference type="Proteomes" id="UP001596053">
    <property type="component" value="Unassembled WGS sequence"/>
</dbReference>
<dbReference type="Pfam" id="PF22352">
    <property type="entry name" value="K319L-like_PKD"/>
    <property type="match status" value="1"/>
</dbReference>
<name>A0ABW0J1C5_9HYPH</name>
<protein>
    <submittedName>
        <fullName evidence="5">Metallophosphoesterase</fullName>
    </submittedName>
</protein>
<keyword evidence="2" id="KW-0964">Secreted</keyword>
<dbReference type="RefSeq" id="WP_377801659.1">
    <property type="nucleotide sequence ID" value="NZ_JBHSLW010000077.1"/>
</dbReference>
<dbReference type="SUPFAM" id="SSF49299">
    <property type="entry name" value="PKD domain"/>
    <property type="match status" value="1"/>
</dbReference>
<feature type="domain" description="PKD/Chitinase" evidence="4">
    <location>
        <begin position="430"/>
        <end position="512"/>
    </location>
</feature>
<dbReference type="Gene3D" id="2.60.120.560">
    <property type="entry name" value="Exo-inulinase, domain 1"/>
    <property type="match status" value="2"/>
</dbReference>
<dbReference type="PANTHER" id="PTHR38340">
    <property type="entry name" value="S-LAYER PROTEIN"/>
    <property type="match status" value="1"/>
</dbReference>
<dbReference type="InterPro" id="IPR001343">
    <property type="entry name" value="Hemolysn_Ca-bd"/>
</dbReference>
<dbReference type="Pfam" id="PF00149">
    <property type="entry name" value="Metallophos"/>
    <property type="match status" value="1"/>
</dbReference>
<keyword evidence="6" id="KW-1185">Reference proteome</keyword>
<organism evidence="5 6">
    <name type="scientific">Bosea eneae</name>
    <dbReference type="NCBI Taxonomy" id="151454"/>
    <lineage>
        <taxon>Bacteria</taxon>
        <taxon>Pseudomonadati</taxon>
        <taxon>Pseudomonadota</taxon>
        <taxon>Alphaproteobacteria</taxon>
        <taxon>Hyphomicrobiales</taxon>
        <taxon>Boseaceae</taxon>
        <taxon>Bosea</taxon>
    </lineage>
</organism>
<reference evidence="6" key="1">
    <citation type="journal article" date="2019" name="Int. J. Syst. Evol. Microbiol.">
        <title>The Global Catalogue of Microorganisms (GCM) 10K type strain sequencing project: providing services to taxonomists for standard genome sequencing and annotation.</title>
        <authorList>
            <consortium name="The Broad Institute Genomics Platform"/>
            <consortium name="The Broad Institute Genome Sequencing Center for Infectious Disease"/>
            <person name="Wu L."/>
            <person name="Ma J."/>
        </authorList>
    </citation>
    <scope>NUCLEOTIDE SEQUENCE [LARGE SCALE GENOMIC DNA]</scope>
    <source>
        <strain evidence="6">NCAIM B.01391</strain>
    </source>
</reference>
<dbReference type="InterPro" id="IPR035986">
    <property type="entry name" value="PKD_dom_sf"/>
</dbReference>
<dbReference type="PROSITE" id="PS00330">
    <property type="entry name" value="HEMOLYSIN_CALCIUM"/>
    <property type="match status" value="9"/>
</dbReference>
<evidence type="ECO:0000313" key="6">
    <source>
        <dbReference type="Proteomes" id="UP001596053"/>
    </source>
</evidence>
<dbReference type="Gene3D" id="2.60.40.10">
    <property type="entry name" value="Immunoglobulins"/>
    <property type="match status" value="1"/>
</dbReference>
<dbReference type="PANTHER" id="PTHR38340:SF1">
    <property type="entry name" value="S-LAYER PROTEIN"/>
    <property type="match status" value="1"/>
</dbReference>
<evidence type="ECO:0000256" key="3">
    <source>
        <dbReference type="SAM" id="MobiDB-lite"/>
    </source>
</evidence>
<evidence type="ECO:0000256" key="1">
    <source>
        <dbReference type="ARBA" id="ARBA00004613"/>
    </source>
</evidence>
<dbReference type="Gene3D" id="3.60.21.10">
    <property type="match status" value="1"/>
</dbReference>
<feature type="compositionally biased region" description="Acidic residues" evidence="3">
    <location>
        <begin position="1528"/>
        <end position="1542"/>
    </location>
</feature>
<feature type="region of interest" description="Disordered" evidence="3">
    <location>
        <begin position="1517"/>
        <end position="1579"/>
    </location>
</feature>
<dbReference type="InterPro" id="IPR011049">
    <property type="entry name" value="Serralysin-like_metalloprot_C"/>
</dbReference>
<dbReference type="SUPFAM" id="SSF49899">
    <property type="entry name" value="Concanavalin A-like lectins/glucanases"/>
    <property type="match status" value="3"/>
</dbReference>
<sequence>MAYLNPINDMLLRIGADATKQIDLKAAFGDSYATFAVASSDGSAVSAQIVDGVLTVSALALGYTDLVITATTADGASVTDNVRVNAAGANAFTIAALPDTQNYTSNASKNYIFGDMTQWLADNAESLNIDFVVGLGDVTDNNNAAQWAIASEALHRLDGKIPYSILPGNHDQAAGGSAADHSTTFLDNLFSPDAQAATNPNTFRGVYDAEPQRSANSYHSFTAPDGTKWLVLSLEFAPRDDVLRWAGEVIEANLDHRVIIASHTLTTYAGRSDAMASTIGAAPIQGYGVANAAEGANDGEAVYRLLTSKYPNVVMTLSGHVLGDSAETNISYSQFGNSVIEMMADYQSGSSTEIVTGGGEGAIRLLTIDPDNGRIFTSTYFTERDAYLTGFRDKEELDRDGLTGPYRDHQQEITGLELGTPELYAQAKAGSDVFADAPSGVSGAQVTLDGSDTLNAGQASSYEWRDSDGTVVATTAVATLELAAGKHDFTLHVTDQSGKVSVDEMRVVVSDENTLLVDNFNDGNADGWSKPPAPRTPDLSEKIAFGTTDALGLPALPGGAGSAMYFPATAPTTEGFLVRPDFGATAPIKSYTLAMDVLVPVANRGLWFAFLQTDPNQSSSNDADFLINTAGAIGINGDYKGSFQYGVWQRVVLTVTDLGNGNSTLARYIDGVAVGSQTMPTSRYQIDPEKGFLIFSDNAPNGSALQTQSGYVSSVMFSDKPMAAAAVTALGKADADGIAAAAPAGSNAVQFDFAAADPFAPSHGAGEVVVVEPDSIFEATEFGTTEELGALALPGGSDEVMEFPATRPDEGYLIKPSFAAGEGKLNSYTIIWDIFAPEATNHWMALLQTDPTNISDADFLVNMAGGLGINGSYTGKFAVDQWQRVALTVSDNGDGTVTLSKYLQGVLVGSQSMPTSRYQIDPEKGFLIFSDEGHFQWNFETLHGYTNSVFFTDKVMSAAEISALGGAKAGGIMQESQIDPAHAIQFDFDNGSLDPRFGEGSLSLWDKNAAENLDGWSVKGSIHAPDEPIDGEGALHDRSDAAGKLLVWQAQSALDWKDYSYDVTLQSTDNDDIGVVFYYQDAGNHYRFVMDNEAVSRSLVRVADGVETVLAQTKAGYRFNDALDLRIVVSNGRIDVLLDGKSVFDGPVTDTAPLAGGSVGVYSSGQKSSIFDDVVVNKLALTAHGAGDMRSIATEGEDGALVQLTAKSSFGPADIVSYRWLVDGEVVAETAEAAIMLPVGTKQVVLEVTDSTGGVSSDVVAVDVVGRGAVLMQDRFEDGALDGVWSIIDEGTIEGPSDWTVEDGRLVQKSNIYSEQLTAGGPSNANDWQKGWSPLGDGNYILRKGTTALYDAQAAGAYDWKDYSIEASFRTPDDDGLGLVFYYQDPENHYKLELNHQYQVWTLVRLQDGIEEVLGQAWNKYAIGQDTALRVDILDNRISAYIDGEALFPLPIEDRGLSSGTFGLYSWGSQGVSFDDVTVVSLADAAPGGPIRGTSGDDELLGTSGDDVILAGLGDDTVQASDGNDTVDGNEGDDVLDGEAGDDVLAGGAGDDELIGGAGDDRLAGGAGDDTLEGGDGADTADYADDTVGVTIDLAAGEAFGDAAGADALIAIENVIGGSGDDVLRGDAGDNRLDGGDGVDTLALSGATGEIMLNLVAGTVSAAGLGSDVFTGIEAFRLGEGDNRLAIAAGAAAVGPIDGGAGSDTLVLTGTGTLGALTDVEAVELAGDWTLTDEGYDVAFGQGVQTLTLQAALLADGGFAGTISGFAEEDRIALSGFEADMATLGSGNLLTLTGPSGPATLQLDPTKDFSGMAFSLAADGQGGVVLSYGPANAGDDVLTGGNGDDVLDGGAGNDVLKGGAGNDTLLGGTGDDQLDGGSGNDQIIAGSGADLIAGGSGDDVIEAAEGDDVVDAGSGNDIVLGGAGNDTLDGGSGDDRIEGGAGNDALTGGSGQDVFVFAAGFGRDTVTDFRTTGRWT</sequence>
<evidence type="ECO:0000256" key="2">
    <source>
        <dbReference type="ARBA" id="ARBA00022525"/>
    </source>
</evidence>
<feature type="region of interest" description="Disordered" evidence="3">
    <location>
        <begin position="1922"/>
        <end position="1945"/>
    </location>
</feature>
<comment type="subcellular location">
    <subcellularLocation>
        <location evidence="1">Secreted</location>
    </subcellularLocation>
</comment>
<dbReference type="PRINTS" id="PR00313">
    <property type="entry name" value="CABNDNGRPT"/>
</dbReference>
<dbReference type="InterPro" id="IPR029052">
    <property type="entry name" value="Metallo-depent_PP-like"/>
</dbReference>
<dbReference type="Gene3D" id="2.150.10.10">
    <property type="entry name" value="Serralysin-like metalloprotease, C-terminal"/>
    <property type="match status" value="3"/>
</dbReference>
<dbReference type="InterPro" id="IPR004843">
    <property type="entry name" value="Calcineurin-like_PHP"/>
</dbReference>
<dbReference type="SMART" id="SM00089">
    <property type="entry name" value="PKD"/>
    <property type="match status" value="2"/>
</dbReference>
<dbReference type="SUPFAM" id="SSF56300">
    <property type="entry name" value="Metallo-dependent phosphatases"/>
    <property type="match status" value="1"/>
</dbReference>
<dbReference type="InterPro" id="IPR022409">
    <property type="entry name" value="PKD/Chitinase_dom"/>
</dbReference>
<gene>
    <name evidence="5" type="ORF">ACFPOB_28630</name>
</gene>
<dbReference type="InterPro" id="IPR013320">
    <property type="entry name" value="ConA-like_dom_sf"/>
</dbReference>
<evidence type="ECO:0000259" key="4">
    <source>
        <dbReference type="SMART" id="SM00089"/>
    </source>
</evidence>